<name>A0A1F5ZVP5_9BACT</name>
<evidence type="ECO:0000313" key="1">
    <source>
        <dbReference type="EMBL" id="OGG16556.1"/>
    </source>
</evidence>
<dbReference type="AlphaFoldDB" id="A0A1F5ZVP5"/>
<dbReference type="STRING" id="1798383.A3D78_02685"/>
<evidence type="ECO:0000313" key="2">
    <source>
        <dbReference type="Proteomes" id="UP000176253"/>
    </source>
</evidence>
<proteinExistence type="predicted"/>
<gene>
    <name evidence="1" type="ORF">A3D78_02685</name>
</gene>
<accession>A0A1F5ZVP5</accession>
<reference evidence="1 2" key="1">
    <citation type="journal article" date="2016" name="Nat. Commun.">
        <title>Thousands of microbial genomes shed light on interconnected biogeochemical processes in an aquifer system.</title>
        <authorList>
            <person name="Anantharaman K."/>
            <person name="Brown C.T."/>
            <person name="Hug L.A."/>
            <person name="Sharon I."/>
            <person name="Castelle C.J."/>
            <person name="Probst A.J."/>
            <person name="Thomas B.C."/>
            <person name="Singh A."/>
            <person name="Wilkins M.J."/>
            <person name="Karaoz U."/>
            <person name="Brodie E.L."/>
            <person name="Williams K.H."/>
            <person name="Hubbard S.S."/>
            <person name="Banfield J.F."/>
        </authorList>
    </citation>
    <scope>NUCLEOTIDE SEQUENCE [LARGE SCALE GENOMIC DNA]</scope>
</reference>
<organism evidence="1 2">
    <name type="scientific">Candidatus Gottesmanbacteria bacterium RIFCSPHIGHO2_02_FULL_39_14</name>
    <dbReference type="NCBI Taxonomy" id="1798383"/>
    <lineage>
        <taxon>Bacteria</taxon>
        <taxon>Candidatus Gottesmaniibacteriota</taxon>
    </lineage>
</organism>
<sequence length="113" mass="13021">MRVRDRVTLAHQLTNGETHLPESPYTVSRVVRTLEVSRASFYRKSVLEQKDKQLSVEIERIHNEDDDTLGHKKLAPILKTGKNRVLRVNEKIRDQTQKTHQAVPLSGEIGRDL</sequence>
<dbReference type="EMBL" id="MFJM01000057">
    <property type="protein sequence ID" value="OGG16556.1"/>
    <property type="molecule type" value="Genomic_DNA"/>
</dbReference>
<comment type="caution">
    <text evidence="1">The sequence shown here is derived from an EMBL/GenBank/DDBJ whole genome shotgun (WGS) entry which is preliminary data.</text>
</comment>
<dbReference type="Proteomes" id="UP000176253">
    <property type="component" value="Unassembled WGS sequence"/>
</dbReference>
<protein>
    <submittedName>
        <fullName evidence="1">Uncharacterized protein</fullName>
    </submittedName>
</protein>